<dbReference type="Proteomes" id="UP000234681">
    <property type="component" value="Chromosome 10"/>
</dbReference>
<protein>
    <submittedName>
        <fullName evidence="1">RCG33403</fullName>
    </submittedName>
</protein>
<reference evidence="1 2" key="1">
    <citation type="submission" date="2005-07" db="EMBL/GenBank/DDBJ databases">
        <authorList>
            <person name="Mural R.J."/>
            <person name="Li P.W."/>
            <person name="Adams M.D."/>
            <person name="Amanatides P.G."/>
            <person name="Baden-Tillson H."/>
            <person name="Barnstead M."/>
            <person name="Chin S.H."/>
            <person name="Dew I."/>
            <person name="Evans C.A."/>
            <person name="Ferriera S."/>
            <person name="Flanigan M."/>
            <person name="Fosler C."/>
            <person name="Glodek A."/>
            <person name="Gu Z."/>
            <person name="Holt R.A."/>
            <person name="Jennings D."/>
            <person name="Kraft C.L."/>
            <person name="Lu F."/>
            <person name="Nguyen T."/>
            <person name="Nusskern D.R."/>
            <person name="Pfannkoch C.M."/>
            <person name="Sitter C."/>
            <person name="Sutton G.G."/>
            <person name="Venter J.C."/>
            <person name="Wang Z."/>
            <person name="Woodage T."/>
            <person name="Zheng X.H."/>
            <person name="Zhong F."/>
        </authorList>
    </citation>
    <scope>NUCLEOTIDE SEQUENCE [LARGE SCALE GENOMIC DNA]</scope>
    <source>
        <strain>BN</strain>
        <strain evidence="2">Sprague-Dawley</strain>
    </source>
</reference>
<dbReference type="EMBL" id="CH473948">
    <property type="protein sequence ID" value="EDM06402.1"/>
    <property type="molecule type" value="Genomic_DNA"/>
</dbReference>
<proteinExistence type="predicted"/>
<evidence type="ECO:0000313" key="2">
    <source>
        <dbReference type="Proteomes" id="UP000234681"/>
    </source>
</evidence>
<name>A6HK47_RAT</name>
<organism evidence="1 2">
    <name type="scientific">Rattus norvegicus</name>
    <name type="common">Rat</name>
    <dbReference type="NCBI Taxonomy" id="10116"/>
    <lineage>
        <taxon>Eukaryota</taxon>
        <taxon>Metazoa</taxon>
        <taxon>Chordata</taxon>
        <taxon>Craniata</taxon>
        <taxon>Vertebrata</taxon>
        <taxon>Euteleostomi</taxon>
        <taxon>Mammalia</taxon>
        <taxon>Eutheria</taxon>
        <taxon>Euarchontoglires</taxon>
        <taxon>Glires</taxon>
        <taxon>Rodentia</taxon>
        <taxon>Myomorpha</taxon>
        <taxon>Muroidea</taxon>
        <taxon>Muridae</taxon>
        <taxon>Murinae</taxon>
        <taxon>Rattus</taxon>
    </lineage>
</organism>
<evidence type="ECO:0000313" key="1">
    <source>
        <dbReference type="EMBL" id="EDM06402.1"/>
    </source>
</evidence>
<sequence length="14" mass="1458">MCSLLGQRGCMVCG</sequence>
<accession>A6HK47</accession>
<gene>
    <name evidence="1" type="ORF">rCG_33403</name>
</gene>